<name>A0ABV6XBH2_9ACTN</name>
<dbReference type="Pfam" id="PF00551">
    <property type="entry name" value="Formyl_trans_N"/>
    <property type="match status" value="1"/>
</dbReference>
<comment type="caution">
    <text evidence="3">The sequence shown here is derived from an EMBL/GenBank/DDBJ whole genome shotgun (WGS) entry which is preliminary data.</text>
</comment>
<feature type="region of interest" description="Disordered" evidence="1">
    <location>
        <begin position="188"/>
        <end position="212"/>
    </location>
</feature>
<dbReference type="PANTHER" id="PTHR11138">
    <property type="entry name" value="METHIONYL-TRNA FORMYLTRANSFERASE"/>
    <property type="match status" value="1"/>
</dbReference>
<dbReference type="EMBL" id="JBHEZY010000020">
    <property type="protein sequence ID" value="MFC1435633.1"/>
    <property type="molecule type" value="Genomic_DNA"/>
</dbReference>
<evidence type="ECO:0000313" key="3">
    <source>
        <dbReference type="EMBL" id="MFC1435633.1"/>
    </source>
</evidence>
<organism evidence="3 4">
    <name type="scientific">Streptacidiphilus alkalitolerans</name>
    <dbReference type="NCBI Taxonomy" id="3342712"/>
    <lineage>
        <taxon>Bacteria</taxon>
        <taxon>Bacillati</taxon>
        <taxon>Actinomycetota</taxon>
        <taxon>Actinomycetes</taxon>
        <taxon>Kitasatosporales</taxon>
        <taxon>Streptomycetaceae</taxon>
        <taxon>Streptacidiphilus</taxon>
    </lineage>
</organism>
<reference evidence="3 4" key="1">
    <citation type="submission" date="2024-09" db="EMBL/GenBank/DDBJ databases">
        <authorList>
            <person name="Lee S.D."/>
        </authorList>
    </citation>
    <scope>NUCLEOTIDE SEQUENCE [LARGE SCALE GENOMIC DNA]</scope>
    <source>
        <strain evidence="3 4">N1-3</strain>
    </source>
</reference>
<sequence length="212" mass="23901">MSVKRAAVLGKGSLAAHACETVAALPDTVLDTVVPVAHEPDWDIRLSDYVADRWPATRLARSGDWRDLHGRFDLVFSVLYDRIIGPDLIDRAEHIINFHPGRLPHSRGVRPVNWSLRNQERLHGVTIHAVDTGIDTGPVLAEALFSIWPDTDEVRDVWQRSMEHGRLLISHTLPHLDSIVPCPQDETAAVTHHSRDNHRLGNRGDWTRRTSQ</sequence>
<dbReference type="InterPro" id="IPR002376">
    <property type="entry name" value="Formyl_transf_N"/>
</dbReference>
<feature type="domain" description="Formyl transferase N-terminal" evidence="2">
    <location>
        <begin position="73"/>
        <end position="166"/>
    </location>
</feature>
<evidence type="ECO:0000259" key="2">
    <source>
        <dbReference type="Pfam" id="PF00551"/>
    </source>
</evidence>
<evidence type="ECO:0000313" key="4">
    <source>
        <dbReference type="Proteomes" id="UP001592530"/>
    </source>
</evidence>
<proteinExistence type="predicted"/>
<dbReference type="Gene3D" id="3.40.50.12230">
    <property type="match status" value="1"/>
</dbReference>
<dbReference type="PANTHER" id="PTHR11138:SF5">
    <property type="entry name" value="METHIONYL-TRNA FORMYLTRANSFERASE, MITOCHONDRIAL"/>
    <property type="match status" value="1"/>
</dbReference>
<evidence type="ECO:0000256" key="1">
    <source>
        <dbReference type="SAM" id="MobiDB-lite"/>
    </source>
</evidence>
<dbReference type="Proteomes" id="UP001592530">
    <property type="component" value="Unassembled WGS sequence"/>
</dbReference>
<dbReference type="RefSeq" id="WP_380558932.1">
    <property type="nucleotide sequence ID" value="NZ_JBHEZY010000020.1"/>
</dbReference>
<accession>A0ABV6XBH2</accession>
<dbReference type="CDD" id="cd08369">
    <property type="entry name" value="FMT_core"/>
    <property type="match status" value="1"/>
</dbReference>
<dbReference type="SUPFAM" id="SSF53328">
    <property type="entry name" value="Formyltransferase"/>
    <property type="match status" value="1"/>
</dbReference>
<gene>
    <name evidence="3" type="ORF">ACEZDB_33845</name>
</gene>
<dbReference type="InterPro" id="IPR036477">
    <property type="entry name" value="Formyl_transf_N_sf"/>
</dbReference>
<protein>
    <submittedName>
        <fullName evidence="3">Formyltransferase family protein</fullName>
    </submittedName>
</protein>